<evidence type="ECO:0000256" key="1">
    <source>
        <dbReference type="SAM" id="Phobius"/>
    </source>
</evidence>
<feature type="transmembrane region" description="Helical" evidence="1">
    <location>
        <begin position="25"/>
        <end position="43"/>
    </location>
</feature>
<protein>
    <recommendedName>
        <fullName evidence="4">SGNH hydrolase-type esterase domain-containing protein</fullName>
    </recommendedName>
</protein>
<evidence type="ECO:0008006" key="4">
    <source>
        <dbReference type="Google" id="ProtNLM"/>
    </source>
</evidence>
<dbReference type="EMBL" id="CP036287">
    <property type="protein sequence ID" value="QDU69169.1"/>
    <property type="molecule type" value="Genomic_DNA"/>
</dbReference>
<name>A0A518BQB8_9BACT</name>
<keyword evidence="1" id="KW-0472">Membrane</keyword>
<proteinExistence type="predicted"/>
<organism evidence="2 3">
    <name type="scientific">Engelhardtia mirabilis</name>
    <dbReference type="NCBI Taxonomy" id="2528011"/>
    <lineage>
        <taxon>Bacteria</taxon>
        <taxon>Pseudomonadati</taxon>
        <taxon>Planctomycetota</taxon>
        <taxon>Planctomycetia</taxon>
        <taxon>Planctomycetia incertae sedis</taxon>
        <taxon>Engelhardtia</taxon>
    </lineage>
</organism>
<keyword evidence="1" id="KW-0812">Transmembrane</keyword>
<gene>
    <name evidence="2" type="ORF">Pla133_42860</name>
</gene>
<dbReference type="GO" id="GO:0016788">
    <property type="term" value="F:hydrolase activity, acting on ester bonds"/>
    <property type="evidence" value="ECO:0007669"/>
    <property type="project" value="UniProtKB-ARBA"/>
</dbReference>
<dbReference type="AlphaFoldDB" id="A0A518BQB8"/>
<dbReference type="CDD" id="cd00229">
    <property type="entry name" value="SGNH_hydrolase"/>
    <property type="match status" value="1"/>
</dbReference>
<keyword evidence="1" id="KW-1133">Transmembrane helix</keyword>
<dbReference type="InterPro" id="IPR036514">
    <property type="entry name" value="SGNH_hydro_sf"/>
</dbReference>
<dbReference type="KEGG" id="pbap:Pla133_42860"/>
<reference evidence="2 3" key="1">
    <citation type="submission" date="2019-02" db="EMBL/GenBank/DDBJ databases">
        <title>Deep-cultivation of Planctomycetes and their phenomic and genomic characterization uncovers novel biology.</title>
        <authorList>
            <person name="Wiegand S."/>
            <person name="Jogler M."/>
            <person name="Boedeker C."/>
            <person name="Pinto D."/>
            <person name="Vollmers J."/>
            <person name="Rivas-Marin E."/>
            <person name="Kohn T."/>
            <person name="Peeters S.H."/>
            <person name="Heuer A."/>
            <person name="Rast P."/>
            <person name="Oberbeckmann S."/>
            <person name="Bunk B."/>
            <person name="Jeske O."/>
            <person name="Meyerdierks A."/>
            <person name="Storesund J.E."/>
            <person name="Kallscheuer N."/>
            <person name="Luecker S."/>
            <person name="Lage O.M."/>
            <person name="Pohl T."/>
            <person name="Merkel B.J."/>
            <person name="Hornburger P."/>
            <person name="Mueller R.-W."/>
            <person name="Bruemmer F."/>
            <person name="Labrenz M."/>
            <person name="Spormann A.M."/>
            <person name="Op den Camp H."/>
            <person name="Overmann J."/>
            <person name="Amann R."/>
            <person name="Jetten M.S.M."/>
            <person name="Mascher T."/>
            <person name="Medema M.H."/>
            <person name="Devos D.P."/>
            <person name="Kaster A.-K."/>
            <person name="Ovreas L."/>
            <person name="Rohde M."/>
            <person name="Galperin M.Y."/>
            <person name="Jogler C."/>
        </authorList>
    </citation>
    <scope>NUCLEOTIDE SEQUENCE [LARGE SCALE GENOMIC DNA]</scope>
    <source>
        <strain evidence="2 3">Pla133</strain>
    </source>
</reference>
<accession>A0A518BQB8</accession>
<evidence type="ECO:0000313" key="2">
    <source>
        <dbReference type="EMBL" id="QDU69169.1"/>
    </source>
</evidence>
<sequence>MIAAMTEVGQAWGAGGRLGGIVRRLSASALGLVLAIAVMGPLVPRRALVQWIGVTPSEVLAAVVADPSLRTDVVQAFLAQPEFHAVVGKQLARQVDAVYEAHLDPEVGRILQPGLDQAQSLGALVTSNGLGLRERPFEIRKPAETTRIVLLGDSYVFGYGAPADGRIGVHLERLLRPFCPTPRLEVLHFGVSSWNIQAECAYLRRQVAVMDPDLVIQLVVQNDFVDCLGVGGTGAMSAFSPQARLRGETGIGNNAMRGAFPRPVWNHINLGLDWESRERYRRAAEAIGELVVAVDAIGARYLLVQSMGPIAARAQQLLAADMERGRYASISNAFNDAAENWNSVDDRHWNSHGCERVAQGLLALIDERDLLPGWSVEPSARALLERDQIFAAGEREAEDIEAFEHWVAGKTFVSEFHVPPDSVEVAAAATGGIDQHGNVAPYASLCMRRAGQTLVIDGQVLGRPALIGARMEVFVDELSVGRLALDDPAALPARFDLPRELDGRAIVSVRLRSDDHAYLNAMGEPVCLRLESVRFE</sequence>
<dbReference type="Gene3D" id="3.40.50.1110">
    <property type="entry name" value="SGNH hydrolase"/>
    <property type="match status" value="1"/>
</dbReference>
<evidence type="ECO:0000313" key="3">
    <source>
        <dbReference type="Proteomes" id="UP000316921"/>
    </source>
</evidence>
<dbReference type="Proteomes" id="UP000316921">
    <property type="component" value="Chromosome"/>
</dbReference>
<keyword evidence="3" id="KW-1185">Reference proteome</keyword>
<dbReference type="SUPFAM" id="SSF52266">
    <property type="entry name" value="SGNH hydrolase"/>
    <property type="match status" value="1"/>
</dbReference>